<reference evidence="1 2" key="1">
    <citation type="journal article" date="2020" name="Genes (Basel)">
        <title>Genomic Comparison of Insect Gut Symbionts from Divergent Burkholderia Subclades.</title>
        <authorList>
            <person name="Takeshita K."/>
            <person name="Kikuchi Y."/>
        </authorList>
    </citation>
    <scope>NUCLEOTIDE SEQUENCE [LARGE SCALE GENOMIC DNA]</scope>
    <source>
        <strain evidence="1 2">PGU16</strain>
    </source>
</reference>
<evidence type="ECO:0000313" key="1">
    <source>
        <dbReference type="EMBL" id="BCF90110.1"/>
    </source>
</evidence>
<accession>A0A7I8BPU1</accession>
<organism evidence="1 2">
    <name type="scientific">Paraburkholderia largidicola</name>
    <dbReference type="NCBI Taxonomy" id="3014751"/>
    <lineage>
        <taxon>Bacteria</taxon>
        <taxon>Pseudomonadati</taxon>
        <taxon>Pseudomonadota</taxon>
        <taxon>Betaproteobacteria</taxon>
        <taxon>Burkholderiales</taxon>
        <taxon>Burkholderiaceae</taxon>
        <taxon>Paraburkholderia</taxon>
    </lineage>
</organism>
<protein>
    <submittedName>
        <fullName evidence="1">Uncharacterized protein</fullName>
    </submittedName>
</protein>
<dbReference type="AlphaFoldDB" id="A0A7I8BPU1"/>
<dbReference type="Proteomes" id="UP000510888">
    <property type="component" value="Chromosome 1"/>
</dbReference>
<sequence length="299" mass="34090">MRGQVRYNQRFVAAVERLLDSSSFADVHRLGYVLKLIGEQERAARVLMAASVDRIRDDVDVGIALSRSSVREEFIALFPVLFDYFGRQEKAQGRRRFLQRIQHFGTPDQQRQTVEQTGNWLIAQQFPSEETRALFYLATYASDASIAKQTVPLIPLFLKAREDTADDLRAAVRLTNRSDDIDVARILVPRVISFLESVDVWSASDFGLAQKMARLIHGSLIEELGTRSSILLIRMFDQANEWRRKRWLLQAAIGVSSVSSLEKVKEAVDSMIRQYPDRETSQLKAHFSRVLELANSTTV</sequence>
<evidence type="ECO:0000313" key="2">
    <source>
        <dbReference type="Proteomes" id="UP000510888"/>
    </source>
</evidence>
<keyword evidence="2" id="KW-1185">Reference proteome</keyword>
<name>A0A7I8BPU1_9BURK</name>
<dbReference type="EMBL" id="AP023174">
    <property type="protein sequence ID" value="BCF90110.1"/>
    <property type="molecule type" value="Genomic_DNA"/>
</dbReference>
<dbReference type="KEGG" id="plad:PPGU16_31770"/>
<gene>
    <name evidence="1" type="ORF">PPGU16_31770</name>
</gene>
<proteinExistence type="predicted"/>